<dbReference type="CDD" id="cd06325">
    <property type="entry name" value="PBP1_ABC_unchar_transporter"/>
    <property type="match status" value="1"/>
</dbReference>
<dbReference type="AlphaFoldDB" id="A0AB39XFD6"/>
<feature type="chain" id="PRO_5044187698" evidence="1">
    <location>
        <begin position="24"/>
        <end position="325"/>
    </location>
</feature>
<protein>
    <submittedName>
        <fullName evidence="2">ABC transporter substrate-binding protein</fullName>
    </submittedName>
</protein>
<name>A0AB39XFD6_9BRAD</name>
<sequence length="325" mass="34996">MLRRNFISLAASATIGWPIFANAQQQAKKVWRIAYLYPGSLANPPDKAVFDVFRAEMRTLGYVEGKDLTIDDRSAEGKLDRLPALASELVALRPDVFVAILTPAIVAAQKATSLIPIIMAPSINPIGLGFVKSLAKPGGNITGISSMTDDLMGKTAELFRAIVPTASRIGVLMSNNPSHAWQFELAERALSNQALTAVRTMAPAPEDLEPAFETMKKQGCAAFLVLGDATRPSIVTFAAQFRLPAMYHSAVYGPLGGLMSYTAKLDAMYRTAAQYCDKIMRGADPADLPVEQPVMFELVLNLKTAGALGLSLPDSVLVRADRVIE</sequence>
<gene>
    <name evidence="2" type="ORF">AB8Z38_29290</name>
</gene>
<keyword evidence="1" id="KW-0732">Signal</keyword>
<reference evidence="2" key="1">
    <citation type="submission" date="2024-08" db="EMBL/GenBank/DDBJ databases">
        <authorList>
            <person name="Chaddad Z."/>
            <person name="Lamrabet M."/>
            <person name="Bouhnik O."/>
            <person name="Alami S."/>
            <person name="Wipf D."/>
            <person name="Courty P.E."/>
            <person name="Missbah El Idrissi M."/>
        </authorList>
    </citation>
    <scope>NUCLEOTIDE SEQUENCE</scope>
    <source>
        <strain evidence="2">LLZ17</strain>
    </source>
</reference>
<dbReference type="PANTHER" id="PTHR35271">
    <property type="entry name" value="ABC TRANSPORTER, SUBSTRATE-BINDING LIPOPROTEIN-RELATED"/>
    <property type="match status" value="1"/>
</dbReference>
<dbReference type="EMBL" id="CP165734">
    <property type="protein sequence ID" value="XDV56690.1"/>
    <property type="molecule type" value="Genomic_DNA"/>
</dbReference>
<dbReference type="InterPro" id="IPR007487">
    <property type="entry name" value="ABC_transpt-TYRBP-like"/>
</dbReference>
<organism evidence="2">
    <name type="scientific">Bradyrhizobium sp. LLZ17</name>
    <dbReference type="NCBI Taxonomy" id="3239388"/>
    <lineage>
        <taxon>Bacteria</taxon>
        <taxon>Pseudomonadati</taxon>
        <taxon>Pseudomonadota</taxon>
        <taxon>Alphaproteobacteria</taxon>
        <taxon>Hyphomicrobiales</taxon>
        <taxon>Nitrobacteraceae</taxon>
        <taxon>Bradyrhizobium</taxon>
    </lineage>
</organism>
<evidence type="ECO:0000256" key="1">
    <source>
        <dbReference type="SAM" id="SignalP"/>
    </source>
</evidence>
<proteinExistence type="predicted"/>
<feature type="signal peptide" evidence="1">
    <location>
        <begin position="1"/>
        <end position="23"/>
    </location>
</feature>
<dbReference type="PANTHER" id="PTHR35271:SF1">
    <property type="entry name" value="ABC TRANSPORTER, SUBSTRATE-BINDING LIPOPROTEIN"/>
    <property type="match status" value="1"/>
</dbReference>
<dbReference type="Pfam" id="PF04392">
    <property type="entry name" value="ABC_sub_bind"/>
    <property type="match status" value="1"/>
</dbReference>
<dbReference type="RefSeq" id="WP_369721131.1">
    <property type="nucleotide sequence ID" value="NZ_CP165734.1"/>
</dbReference>
<dbReference type="Gene3D" id="3.40.50.2300">
    <property type="match status" value="2"/>
</dbReference>
<accession>A0AB39XFD6</accession>
<evidence type="ECO:0000313" key="2">
    <source>
        <dbReference type="EMBL" id="XDV56690.1"/>
    </source>
</evidence>